<dbReference type="InterPro" id="IPR006944">
    <property type="entry name" value="Phage/GTA_portal"/>
</dbReference>
<protein>
    <submittedName>
        <fullName evidence="2">Phage portal protein</fullName>
    </submittedName>
</protein>
<organism evidence="2 3">
    <name type="scientific">Vibrio olivae</name>
    <dbReference type="NCBI Taxonomy" id="1243002"/>
    <lineage>
        <taxon>Bacteria</taxon>
        <taxon>Pseudomonadati</taxon>
        <taxon>Pseudomonadota</taxon>
        <taxon>Gammaproteobacteria</taxon>
        <taxon>Vibrionales</taxon>
        <taxon>Vibrionaceae</taxon>
        <taxon>Vibrio</taxon>
    </lineage>
</organism>
<comment type="similarity">
    <text evidence="1">Belongs to the phage portal family. PBSX subfamily.</text>
</comment>
<comment type="caution">
    <text evidence="2">The sequence shown here is derived from an EMBL/GenBank/DDBJ whole genome shotgun (WGS) entry which is preliminary data.</text>
</comment>
<evidence type="ECO:0000256" key="1">
    <source>
        <dbReference type="ARBA" id="ARBA00006799"/>
    </source>
</evidence>
<keyword evidence="3" id="KW-1185">Reference proteome</keyword>
<proteinExistence type="inferred from homology"/>
<dbReference type="Pfam" id="PF04860">
    <property type="entry name" value="Phage_portal"/>
    <property type="match status" value="1"/>
</dbReference>
<reference evidence="2 3" key="1">
    <citation type="submission" date="2024-09" db="EMBL/GenBank/DDBJ databases">
        <authorList>
            <person name="Sun Q."/>
            <person name="Mori K."/>
        </authorList>
    </citation>
    <scope>NUCLEOTIDE SEQUENCE [LARGE SCALE GENOMIC DNA]</scope>
    <source>
        <strain evidence="2 3">CECT 8064</strain>
    </source>
</reference>
<sequence length="342" mass="38586">MTDTLTTQYQPSDASTSAYHIDSSSEAVDANSWMTSYSELYYNEGEDYWEPPISRLGLAETSRANAYHGSLLKARANYVAARFVKGGAKRRHVQAFCNNYFTFGDAAFLKIRDGFGRVVRLFPLPSMYLRRRKNGDFALLERDFTQRTYKAKDIIFLPQEDLQQQIYGLPDYLGSLQSSLLNKDATLFRRRYYKNGAHMGFIFYATDPNLSDDDEQMLKEKIASSKGVGNFRSMFVNIPNGGEKGIQLIPVGDIATKDEFERIKNITAQDILVGHRFPVGKAGIIPQGTTSLGDPTKIGSEYAKDEIIPVCQLIMDEVNSDPEIMRNPPLQLQFDTITKEAE</sequence>
<dbReference type="InterPro" id="IPR030935">
    <property type="entry name" value="PBSX_Proteobac"/>
</dbReference>
<name>A0ABV5HJ57_9VIBR</name>
<dbReference type="EMBL" id="JBHMEP010000001">
    <property type="protein sequence ID" value="MFB9134265.1"/>
    <property type="molecule type" value="Genomic_DNA"/>
</dbReference>
<dbReference type="InterPro" id="IPR006430">
    <property type="entry name" value="Phage_portal_PBSX"/>
</dbReference>
<dbReference type="RefSeq" id="WP_390190086.1">
    <property type="nucleotide sequence ID" value="NZ_JBHMEP010000001.1"/>
</dbReference>
<dbReference type="Proteomes" id="UP001589645">
    <property type="component" value="Unassembled WGS sequence"/>
</dbReference>
<dbReference type="NCBIfam" id="TIGR01540">
    <property type="entry name" value="portal_PBSX"/>
    <property type="match status" value="1"/>
</dbReference>
<dbReference type="PIRSF" id="PIRSF018494">
    <property type="entry name" value="PBSX_VPQ"/>
    <property type="match status" value="1"/>
</dbReference>
<evidence type="ECO:0000313" key="3">
    <source>
        <dbReference type="Proteomes" id="UP001589645"/>
    </source>
</evidence>
<evidence type="ECO:0000313" key="2">
    <source>
        <dbReference type="EMBL" id="MFB9134265.1"/>
    </source>
</evidence>
<accession>A0ABV5HJ57</accession>
<gene>
    <name evidence="2" type="ORF">ACFFUV_04680</name>
</gene>